<evidence type="ECO:0000256" key="3">
    <source>
        <dbReference type="ARBA" id="ARBA00022833"/>
    </source>
</evidence>
<sequence length="152" mass="16920">MSNPPPPTANPLNLSPPDFQKALNDLPSTTMTGSCHCGAVRFRVTHPPLDPQPTCQIPVSSCNCTICERNGYLSIYPNRDSIEWISGWDDMKNYRFGRRDRDHKFCGVCGSSVCIDFLGNWEVGDVIALNVRMIDGVDVDGLYVKRRNGRGD</sequence>
<dbReference type="GO" id="GO:0046872">
    <property type="term" value="F:metal ion binding"/>
    <property type="evidence" value="ECO:0007669"/>
    <property type="project" value="UniProtKB-KW"/>
</dbReference>
<dbReference type="Proteomes" id="UP001239445">
    <property type="component" value="Unassembled WGS sequence"/>
</dbReference>
<gene>
    <name evidence="5" type="ORF">QBC47DRAFT_85555</name>
</gene>
<organism evidence="5 6">
    <name type="scientific">Echria macrotheca</name>
    <dbReference type="NCBI Taxonomy" id="438768"/>
    <lineage>
        <taxon>Eukaryota</taxon>
        <taxon>Fungi</taxon>
        <taxon>Dikarya</taxon>
        <taxon>Ascomycota</taxon>
        <taxon>Pezizomycotina</taxon>
        <taxon>Sordariomycetes</taxon>
        <taxon>Sordariomycetidae</taxon>
        <taxon>Sordariales</taxon>
        <taxon>Schizotheciaceae</taxon>
        <taxon>Echria</taxon>
    </lineage>
</organism>
<evidence type="ECO:0000313" key="5">
    <source>
        <dbReference type="EMBL" id="KAK1751196.1"/>
    </source>
</evidence>
<dbReference type="PANTHER" id="PTHR28620:SF1">
    <property type="entry name" value="CENP-V_GFA DOMAIN-CONTAINING PROTEIN"/>
    <property type="match status" value="1"/>
</dbReference>
<evidence type="ECO:0000256" key="1">
    <source>
        <dbReference type="ARBA" id="ARBA00005495"/>
    </source>
</evidence>
<dbReference type="AlphaFoldDB" id="A0AAJ0F1G4"/>
<keyword evidence="3" id="KW-0862">Zinc</keyword>
<dbReference type="PANTHER" id="PTHR28620">
    <property type="entry name" value="CENTROMERE PROTEIN V"/>
    <property type="match status" value="1"/>
</dbReference>
<comment type="similarity">
    <text evidence="1">Belongs to the Gfa family.</text>
</comment>
<dbReference type="PROSITE" id="PS51891">
    <property type="entry name" value="CENP_V_GFA"/>
    <property type="match status" value="1"/>
</dbReference>
<reference evidence="5" key="1">
    <citation type="submission" date="2023-06" db="EMBL/GenBank/DDBJ databases">
        <title>Genome-scale phylogeny and comparative genomics of the fungal order Sordariales.</title>
        <authorList>
            <consortium name="Lawrence Berkeley National Laboratory"/>
            <person name="Hensen N."/>
            <person name="Bonometti L."/>
            <person name="Westerberg I."/>
            <person name="Brannstrom I.O."/>
            <person name="Guillou S."/>
            <person name="Cros-Aarteil S."/>
            <person name="Calhoun S."/>
            <person name="Haridas S."/>
            <person name="Kuo A."/>
            <person name="Mondo S."/>
            <person name="Pangilinan J."/>
            <person name="Riley R."/>
            <person name="Labutti K."/>
            <person name="Andreopoulos B."/>
            <person name="Lipzen A."/>
            <person name="Chen C."/>
            <person name="Yanf M."/>
            <person name="Daum C."/>
            <person name="Ng V."/>
            <person name="Clum A."/>
            <person name="Steindorff A."/>
            <person name="Ohm R."/>
            <person name="Martin F."/>
            <person name="Silar P."/>
            <person name="Natvig D."/>
            <person name="Lalanne C."/>
            <person name="Gautier V."/>
            <person name="Ament-Velasquez S.L."/>
            <person name="Kruys A."/>
            <person name="Hutchinson M.I."/>
            <person name="Powell A.J."/>
            <person name="Barry K."/>
            <person name="Miller A.N."/>
            <person name="Grigoriev I.V."/>
            <person name="Debuchy R."/>
            <person name="Gladieux P."/>
            <person name="Thoren M.H."/>
            <person name="Johannesson H."/>
        </authorList>
    </citation>
    <scope>NUCLEOTIDE SEQUENCE</scope>
    <source>
        <strain evidence="5">PSN4</strain>
    </source>
</reference>
<dbReference type="Pfam" id="PF04828">
    <property type="entry name" value="GFA"/>
    <property type="match status" value="1"/>
</dbReference>
<protein>
    <submittedName>
        <fullName evidence="5">Mss4-like protein</fullName>
    </submittedName>
</protein>
<dbReference type="InterPro" id="IPR006913">
    <property type="entry name" value="CENP-V/GFA"/>
</dbReference>
<evidence type="ECO:0000259" key="4">
    <source>
        <dbReference type="PROSITE" id="PS51891"/>
    </source>
</evidence>
<keyword evidence="6" id="KW-1185">Reference proteome</keyword>
<feature type="domain" description="CENP-V/GFA" evidence="4">
    <location>
        <begin position="31"/>
        <end position="144"/>
    </location>
</feature>
<name>A0AAJ0F1G4_9PEZI</name>
<proteinExistence type="inferred from homology"/>
<keyword evidence="2" id="KW-0479">Metal-binding</keyword>
<dbReference type="InterPro" id="IPR052355">
    <property type="entry name" value="CENP-V-like"/>
</dbReference>
<accession>A0AAJ0F1G4</accession>
<evidence type="ECO:0000313" key="6">
    <source>
        <dbReference type="Proteomes" id="UP001239445"/>
    </source>
</evidence>
<dbReference type="Gene3D" id="2.170.150.70">
    <property type="match status" value="1"/>
</dbReference>
<dbReference type="GO" id="GO:0016846">
    <property type="term" value="F:carbon-sulfur lyase activity"/>
    <property type="evidence" value="ECO:0007669"/>
    <property type="project" value="InterPro"/>
</dbReference>
<dbReference type="SUPFAM" id="SSF51316">
    <property type="entry name" value="Mss4-like"/>
    <property type="match status" value="1"/>
</dbReference>
<comment type="caution">
    <text evidence="5">The sequence shown here is derived from an EMBL/GenBank/DDBJ whole genome shotgun (WGS) entry which is preliminary data.</text>
</comment>
<dbReference type="EMBL" id="MU839843">
    <property type="protein sequence ID" value="KAK1751196.1"/>
    <property type="molecule type" value="Genomic_DNA"/>
</dbReference>
<dbReference type="InterPro" id="IPR011057">
    <property type="entry name" value="Mss4-like_sf"/>
</dbReference>
<evidence type="ECO:0000256" key="2">
    <source>
        <dbReference type="ARBA" id="ARBA00022723"/>
    </source>
</evidence>